<dbReference type="PANTHER" id="PTHR43031">
    <property type="entry name" value="FAD-DEPENDENT OXIDOREDUCTASE"/>
    <property type="match status" value="1"/>
</dbReference>
<dbReference type="Gene3D" id="3.40.250.10">
    <property type="entry name" value="Rhodanese-like domain"/>
    <property type="match status" value="1"/>
</dbReference>
<dbReference type="Pfam" id="PF01206">
    <property type="entry name" value="TusA"/>
    <property type="match status" value="1"/>
</dbReference>
<dbReference type="InterPro" id="IPR036873">
    <property type="entry name" value="Rhodanese-like_dom_sf"/>
</dbReference>
<dbReference type="SUPFAM" id="SSF52821">
    <property type="entry name" value="Rhodanese/Cell cycle control phosphatase"/>
    <property type="match status" value="1"/>
</dbReference>
<dbReference type="EMBL" id="LYPB01000094">
    <property type="protein sequence ID" value="OAS13371.1"/>
    <property type="molecule type" value="Genomic_DNA"/>
</dbReference>
<accession>A0A197ZX35</accession>
<protein>
    <recommendedName>
        <fullName evidence="1">Rhodanese domain-containing protein</fullName>
    </recommendedName>
</protein>
<comment type="caution">
    <text evidence="2">The sequence shown here is derived from an EMBL/GenBank/DDBJ whole genome shotgun (WGS) entry which is preliminary data.</text>
</comment>
<evidence type="ECO:0000259" key="1">
    <source>
        <dbReference type="PROSITE" id="PS50206"/>
    </source>
</evidence>
<dbReference type="OrthoDB" id="9800872at2"/>
<keyword evidence="3" id="KW-1185">Reference proteome</keyword>
<proteinExistence type="predicted"/>
<dbReference type="PROSITE" id="PS01148">
    <property type="entry name" value="UPF0033"/>
    <property type="match status" value="1"/>
</dbReference>
<dbReference type="Pfam" id="PF00581">
    <property type="entry name" value="Rhodanese"/>
    <property type="match status" value="1"/>
</dbReference>
<dbReference type="Proteomes" id="UP000078454">
    <property type="component" value="Unassembled WGS sequence"/>
</dbReference>
<evidence type="ECO:0000313" key="3">
    <source>
        <dbReference type="Proteomes" id="UP000078454"/>
    </source>
</evidence>
<evidence type="ECO:0000313" key="2">
    <source>
        <dbReference type="EMBL" id="OAS13371.1"/>
    </source>
</evidence>
<dbReference type="CDD" id="cd00291">
    <property type="entry name" value="SirA_YedF_YeeD"/>
    <property type="match status" value="1"/>
</dbReference>
<dbReference type="Gene3D" id="3.30.110.40">
    <property type="entry name" value="TusA-like domain"/>
    <property type="match status" value="1"/>
</dbReference>
<name>A0A197ZX35_9BACL</name>
<dbReference type="PANTHER" id="PTHR43031:SF17">
    <property type="entry name" value="SULFURTRANSFERASE YTWF-RELATED"/>
    <property type="match status" value="1"/>
</dbReference>
<dbReference type="InterPro" id="IPR036868">
    <property type="entry name" value="TusA-like_sf"/>
</dbReference>
<dbReference type="SUPFAM" id="SSF64307">
    <property type="entry name" value="SirA-like"/>
    <property type="match status" value="1"/>
</dbReference>
<dbReference type="InterPro" id="IPR050229">
    <property type="entry name" value="GlpE_sulfurtransferase"/>
</dbReference>
<dbReference type="STRING" id="1850517.A8708_16085"/>
<dbReference type="InterPro" id="IPR001455">
    <property type="entry name" value="TusA-like"/>
</dbReference>
<dbReference type="CDD" id="cd00158">
    <property type="entry name" value="RHOD"/>
    <property type="match status" value="1"/>
</dbReference>
<gene>
    <name evidence="2" type="ORF">A8708_16085</name>
</gene>
<sequence length="196" mass="21934">MFMSTLQVNRVIECEGLACPLPVVRTKKAIDEMKAGEVLEIRATDKGSIADLKSWSNRTGHQYVGLKEVNDVFHHFIRKAESADTKADQKYPHTATNQELQTKITSGEAEAIHIIDVREPAEYAFGRIPGAISIPLGQLEGKITELDPSQVYYVVCRTGNRSDMACQILSDKGFHHVKNVTPGMTEWIYDQEQDQS</sequence>
<feature type="domain" description="Rhodanese" evidence="1">
    <location>
        <begin position="108"/>
        <end position="196"/>
    </location>
</feature>
<organism evidence="2 3">
    <name type="scientific">Paenibacillus oryzisoli</name>
    <dbReference type="NCBI Taxonomy" id="1850517"/>
    <lineage>
        <taxon>Bacteria</taxon>
        <taxon>Bacillati</taxon>
        <taxon>Bacillota</taxon>
        <taxon>Bacilli</taxon>
        <taxon>Bacillales</taxon>
        <taxon>Paenibacillaceae</taxon>
        <taxon>Paenibacillus</taxon>
    </lineage>
</organism>
<dbReference type="AlphaFoldDB" id="A0A197ZX35"/>
<dbReference type="PROSITE" id="PS50206">
    <property type="entry name" value="RHODANESE_3"/>
    <property type="match status" value="1"/>
</dbReference>
<dbReference type="InterPro" id="IPR001763">
    <property type="entry name" value="Rhodanese-like_dom"/>
</dbReference>
<reference evidence="2 3" key="1">
    <citation type="submission" date="2016-05" db="EMBL/GenBank/DDBJ databases">
        <title>Paenibacillus sp. 1ZS3-15 nov., isolated from the rhizosphere soil.</title>
        <authorList>
            <person name="Zhang X.X."/>
            <person name="Zhang J."/>
        </authorList>
    </citation>
    <scope>NUCLEOTIDE SEQUENCE [LARGE SCALE GENOMIC DNA]</scope>
    <source>
        <strain evidence="2 3">1ZS3-15</strain>
    </source>
</reference>
<dbReference type="SMART" id="SM00450">
    <property type="entry name" value="RHOD"/>
    <property type="match status" value="1"/>
</dbReference>